<evidence type="ECO:0008006" key="4">
    <source>
        <dbReference type="Google" id="ProtNLM"/>
    </source>
</evidence>
<dbReference type="EMBL" id="DPMF01000031">
    <property type="protein sequence ID" value="HCV79745.1"/>
    <property type="molecule type" value="Genomic_DNA"/>
</dbReference>
<gene>
    <name evidence="2" type="ORF">DGQ38_01700</name>
</gene>
<proteinExistence type="inferred from homology"/>
<dbReference type="Pfam" id="PF01894">
    <property type="entry name" value="YjbQ"/>
    <property type="match status" value="1"/>
</dbReference>
<evidence type="ECO:0000313" key="2">
    <source>
        <dbReference type="EMBL" id="HCV79745.1"/>
    </source>
</evidence>
<dbReference type="PANTHER" id="PTHR30615">
    <property type="entry name" value="UNCHARACTERIZED PROTEIN YJBQ-RELATED"/>
    <property type="match status" value="1"/>
</dbReference>
<name>A0A3D5IV46_9FLAO</name>
<dbReference type="Gene3D" id="2.60.120.460">
    <property type="entry name" value="YjbQ-like"/>
    <property type="match status" value="1"/>
</dbReference>
<dbReference type="AlphaFoldDB" id="A0A3D5IV46"/>
<comment type="similarity">
    <text evidence="1">Belongs to the UPF0047 family.</text>
</comment>
<organism evidence="2 3">
    <name type="scientific">Zunongwangia profunda</name>
    <dbReference type="NCBI Taxonomy" id="398743"/>
    <lineage>
        <taxon>Bacteria</taxon>
        <taxon>Pseudomonadati</taxon>
        <taxon>Bacteroidota</taxon>
        <taxon>Flavobacteriia</taxon>
        <taxon>Flavobacteriales</taxon>
        <taxon>Flavobacteriaceae</taxon>
        <taxon>Zunongwangia</taxon>
    </lineage>
</organism>
<dbReference type="Proteomes" id="UP000264330">
    <property type="component" value="Unassembled WGS sequence"/>
</dbReference>
<dbReference type="PIRSF" id="PIRSF004681">
    <property type="entry name" value="UCP004681"/>
    <property type="match status" value="1"/>
</dbReference>
<dbReference type="InterPro" id="IPR035917">
    <property type="entry name" value="YjbQ-like_sf"/>
</dbReference>
<dbReference type="InterPro" id="IPR001602">
    <property type="entry name" value="UPF0047_YjbQ-like"/>
</dbReference>
<dbReference type="SUPFAM" id="SSF111038">
    <property type="entry name" value="YjbQ-like"/>
    <property type="match status" value="1"/>
</dbReference>
<sequence length="135" mass="15434">MFQRELTISPNGRGLYEITEKIQSIVSSSDIEEGLCNVFIKHTSASLLIQENASKEVLTDILNFFEKIVPEHSEYLHSIEGPDDMPSHLRSILSETSLIIPVKDNHLDLGVWQGIFLFEHRQSSFNRKIFVSVFD</sequence>
<accession>A0A3D5IV46</accession>
<protein>
    <recommendedName>
        <fullName evidence="4">YjbQ family protein</fullName>
    </recommendedName>
</protein>
<comment type="caution">
    <text evidence="2">The sequence shown here is derived from an EMBL/GenBank/DDBJ whole genome shotgun (WGS) entry which is preliminary data.</text>
</comment>
<evidence type="ECO:0000313" key="3">
    <source>
        <dbReference type="Proteomes" id="UP000264330"/>
    </source>
</evidence>
<dbReference type="PANTHER" id="PTHR30615:SF8">
    <property type="entry name" value="UPF0047 PROTEIN C4A8.02C"/>
    <property type="match status" value="1"/>
</dbReference>
<dbReference type="NCBIfam" id="TIGR00149">
    <property type="entry name" value="TIGR00149_YjbQ"/>
    <property type="match status" value="1"/>
</dbReference>
<evidence type="ECO:0000256" key="1">
    <source>
        <dbReference type="ARBA" id="ARBA00005534"/>
    </source>
</evidence>
<reference evidence="2 3" key="1">
    <citation type="journal article" date="2018" name="Nat. Biotechnol.">
        <title>A standardized bacterial taxonomy based on genome phylogeny substantially revises the tree of life.</title>
        <authorList>
            <person name="Parks D.H."/>
            <person name="Chuvochina M."/>
            <person name="Waite D.W."/>
            <person name="Rinke C."/>
            <person name="Skarshewski A."/>
            <person name="Chaumeil P.A."/>
            <person name="Hugenholtz P."/>
        </authorList>
    </citation>
    <scope>NUCLEOTIDE SEQUENCE [LARGE SCALE GENOMIC DNA]</scope>
    <source>
        <strain evidence="2">UBA9359</strain>
    </source>
</reference>